<accession>A0A251U353</accession>
<keyword evidence="2" id="KW-1185">Reference proteome</keyword>
<protein>
    <submittedName>
        <fullName evidence="1">Uncharacterized protein</fullName>
    </submittedName>
</protein>
<dbReference type="EMBL" id="CM007897">
    <property type="protein sequence ID" value="OTG17489.1"/>
    <property type="molecule type" value="Genomic_DNA"/>
</dbReference>
<organism evidence="1 2">
    <name type="scientific">Helianthus annuus</name>
    <name type="common">Common sunflower</name>
    <dbReference type="NCBI Taxonomy" id="4232"/>
    <lineage>
        <taxon>Eukaryota</taxon>
        <taxon>Viridiplantae</taxon>
        <taxon>Streptophyta</taxon>
        <taxon>Embryophyta</taxon>
        <taxon>Tracheophyta</taxon>
        <taxon>Spermatophyta</taxon>
        <taxon>Magnoliopsida</taxon>
        <taxon>eudicotyledons</taxon>
        <taxon>Gunneridae</taxon>
        <taxon>Pentapetalae</taxon>
        <taxon>asterids</taxon>
        <taxon>campanulids</taxon>
        <taxon>Asterales</taxon>
        <taxon>Asteraceae</taxon>
        <taxon>Asteroideae</taxon>
        <taxon>Heliantheae alliance</taxon>
        <taxon>Heliantheae</taxon>
        <taxon>Helianthus</taxon>
    </lineage>
</organism>
<dbReference type="Proteomes" id="UP000215914">
    <property type="component" value="Chromosome 8"/>
</dbReference>
<reference evidence="2" key="1">
    <citation type="journal article" date="2017" name="Nature">
        <title>The sunflower genome provides insights into oil metabolism, flowering and Asterid evolution.</title>
        <authorList>
            <person name="Badouin H."/>
            <person name="Gouzy J."/>
            <person name="Grassa C.J."/>
            <person name="Murat F."/>
            <person name="Staton S.E."/>
            <person name="Cottret L."/>
            <person name="Lelandais-Briere C."/>
            <person name="Owens G.L."/>
            <person name="Carrere S."/>
            <person name="Mayjonade B."/>
            <person name="Legrand L."/>
            <person name="Gill N."/>
            <person name="Kane N.C."/>
            <person name="Bowers J.E."/>
            <person name="Hubner S."/>
            <person name="Bellec A."/>
            <person name="Berard A."/>
            <person name="Berges H."/>
            <person name="Blanchet N."/>
            <person name="Boniface M.C."/>
            <person name="Brunel D."/>
            <person name="Catrice O."/>
            <person name="Chaidir N."/>
            <person name="Claudel C."/>
            <person name="Donnadieu C."/>
            <person name="Faraut T."/>
            <person name="Fievet G."/>
            <person name="Helmstetter N."/>
            <person name="King M."/>
            <person name="Knapp S.J."/>
            <person name="Lai Z."/>
            <person name="Le Paslier M.C."/>
            <person name="Lippi Y."/>
            <person name="Lorenzon L."/>
            <person name="Mandel J.R."/>
            <person name="Marage G."/>
            <person name="Marchand G."/>
            <person name="Marquand E."/>
            <person name="Bret-Mestries E."/>
            <person name="Morien E."/>
            <person name="Nambeesan S."/>
            <person name="Nguyen T."/>
            <person name="Pegot-Espagnet P."/>
            <person name="Pouilly N."/>
            <person name="Raftis F."/>
            <person name="Sallet E."/>
            <person name="Schiex T."/>
            <person name="Thomas J."/>
            <person name="Vandecasteele C."/>
            <person name="Vares D."/>
            <person name="Vear F."/>
            <person name="Vautrin S."/>
            <person name="Crespi M."/>
            <person name="Mangin B."/>
            <person name="Burke J.M."/>
            <person name="Salse J."/>
            <person name="Munos S."/>
            <person name="Vincourt P."/>
            <person name="Rieseberg L.H."/>
            <person name="Langlade N.B."/>
        </authorList>
    </citation>
    <scope>NUCLEOTIDE SEQUENCE [LARGE SCALE GENOMIC DNA]</scope>
    <source>
        <strain evidence="2">cv. SF193</strain>
    </source>
</reference>
<proteinExistence type="predicted"/>
<evidence type="ECO:0000313" key="1">
    <source>
        <dbReference type="EMBL" id="OTG17489.1"/>
    </source>
</evidence>
<sequence>MNRKVFTLHRAVSRRPKRVHVRKRKGKTGLRGSYSKTEIVKIKGVIVGINLD</sequence>
<dbReference type="AlphaFoldDB" id="A0A251U353"/>
<name>A0A251U353_HELAN</name>
<dbReference type="InParanoid" id="A0A251U353"/>
<gene>
    <name evidence="1" type="ORF">HannXRQ_Chr08g0212741</name>
</gene>
<evidence type="ECO:0000313" key="2">
    <source>
        <dbReference type="Proteomes" id="UP000215914"/>
    </source>
</evidence>